<accession>A0A4V6XVN7</accession>
<sequence>MLIKQKVFDLDLEVRPTLEVDALRELAIGLKDSPEFELMATQFALLSAFPILGPALPATIVDEFDGTAAFAGVEERLLGGTKADPADGLFFAHLS</sequence>
<protein>
    <submittedName>
        <fullName evidence="1">Uncharacterized protein</fullName>
    </submittedName>
</protein>
<gene>
    <name evidence="1" type="ORF">L596_028749</name>
</gene>
<evidence type="ECO:0000313" key="1">
    <source>
        <dbReference type="EMBL" id="TKR61665.1"/>
    </source>
</evidence>
<reference evidence="1 2" key="2">
    <citation type="journal article" date="2019" name="G3 (Bethesda)">
        <title>Hybrid Assembly of the Genome of the Entomopathogenic Nematode Steinernema carpocapsae Identifies the X-Chromosome.</title>
        <authorList>
            <person name="Serra L."/>
            <person name="Macchietto M."/>
            <person name="Macias-Munoz A."/>
            <person name="McGill C.J."/>
            <person name="Rodriguez I.M."/>
            <person name="Rodriguez B."/>
            <person name="Murad R."/>
            <person name="Mortazavi A."/>
        </authorList>
    </citation>
    <scope>NUCLEOTIDE SEQUENCE [LARGE SCALE GENOMIC DNA]</scope>
    <source>
        <strain evidence="1 2">ALL</strain>
    </source>
</reference>
<comment type="caution">
    <text evidence="1">The sequence shown here is derived from an EMBL/GenBank/DDBJ whole genome shotgun (WGS) entry which is preliminary data.</text>
</comment>
<dbReference type="AlphaFoldDB" id="A0A4V6XVN7"/>
<dbReference type="Proteomes" id="UP000298663">
    <property type="component" value="Unassembled WGS sequence"/>
</dbReference>
<organism evidence="1 2">
    <name type="scientific">Steinernema carpocapsae</name>
    <name type="common">Entomopathogenic nematode</name>
    <dbReference type="NCBI Taxonomy" id="34508"/>
    <lineage>
        <taxon>Eukaryota</taxon>
        <taxon>Metazoa</taxon>
        <taxon>Ecdysozoa</taxon>
        <taxon>Nematoda</taxon>
        <taxon>Chromadorea</taxon>
        <taxon>Rhabditida</taxon>
        <taxon>Tylenchina</taxon>
        <taxon>Panagrolaimomorpha</taxon>
        <taxon>Strongyloidoidea</taxon>
        <taxon>Steinernematidae</taxon>
        <taxon>Steinernema</taxon>
    </lineage>
</organism>
<proteinExistence type="predicted"/>
<keyword evidence="2" id="KW-1185">Reference proteome</keyword>
<dbReference type="EMBL" id="AZBU02000011">
    <property type="protein sequence ID" value="TKR61665.1"/>
    <property type="molecule type" value="Genomic_DNA"/>
</dbReference>
<name>A0A4V6XVN7_STECR</name>
<evidence type="ECO:0000313" key="2">
    <source>
        <dbReference type="Proteomes" id="UP000298663"/>
    </source>
</evidence>
<reference evidence="1 2" key="1">
    <citation type="journal article" date="2015" name="Genome Biol.">
        <title>Comparative genomics of Steinernema reveals deeply conserved gene regulatory networks.</title>
        <authorList>
            <person name="Dillman A.R."/>
            <person name="Macchietto M."/>
            <person name="Porter C.F."/>
            <person name="Rogers A."/>
            <person name="Williams B."/>
            <person name="Antoshechkin I."/>
            <person name="Lee M.M."/>
            <person name="Goodwin Z."/>
            <person name="Lu X."/>
            <person name="Lewis E.E."/>
            <person name="Goodrich-Blair H."/>
            <person name="Stock S.P."/>
            <person name="Adams B.J."/>
            <person name="Sternberg P.W."/>
            <person name="Mortazavi A."/>
        </authorList>
    </citation>
    <scope>NUCLEOTIDE SEQUENCE [LARGE SCALE GENOMIC DNA]</scope>
    <source>
        <strain evidence="1 2">ALL</strain>
    </source>
</reference>